<protein>
    <recommendedName>
        <fullName evidence="4">CX domain-containing protein</fullName>
    </recommendedName>
</protein>
<accession>A0A811KQK8</accession>
<dbReference type="EMBL" id="CAJFCW020000003">
    <property type="protein sequence ID" value="CAG9108087.1"/>
    <property type="molecule type" value="Genomic_DNA"/>
</dbReference>
<dbReference type="OrthoDB" id="5844701at2759"/>
<dbReference type="EMBL" id="CAJFDH010000003">
    <property type="protein sequence ID" value="CAD5217591.1"/>
    <property type="molecule type" value="Genomic_DNA"/>
</dbReference>
<sequence length="163" mass="18457">MGSRWNNLKNSEQELQRLAVSTTTFEPTVQNIQHVIESFIRQEILPENQYLCHYKKLKSPQPIQLICDLGCCQNGCCGLEDLAHSSVGYGWAIGLLVLFVILVLFVSIIYALHALIKQKKPAILPYQNGIYGSENSTVNGPIYYGTGNLAPQYKQHFYPYNVY</sequence>
<gene>
    <name evidence="2" type="ORF">BOKJ2_LOCUS7164</name>
</gene>
<organism evidence="2 3">
    <name type="scientific">Bursaphelenchus okinawaensis</name>
    <dbReference type="NCBI Taxonomy" id="465554"/>
    <lineage>
        <taxon>Eukaryota</taxon>
        <taxon>Metazoa</taxon>
        <taxon>Ecdysozoa</taxon>
        <taxon>Nematoda</taxon>
        <taxon>Chromadorea</taxon>
        <taxon>Rhabditida</taxon>
        <taxon>Tylenchina</taxon>
        <taxon>Tylenchomorpha</taxon>
        <taxon>Aphelenchoidea</taxon>
        <taxon>Aphelenchoididae</taxon>
        <taxon>Bursaphelenchus</taxon>
    </lineage>
</organism>
<keyword evidence="1" id="KW-1133">Transmembrane helix</keyword>
<evidence type="ECO:0008006" key="4">
    <source>
        <dbReference type="Google" id="ProtNLM"/>
    </source>
</evidence>
<evidence type="ECO:0000313" key="3">
    <source>
        <dbReference type="Proteomes" id="UP000614601"/>
    </source>
</evidence>
<feature type="transmembrane region" description="Helical" evidence="1">
    <location>
        <begin position="89"/>
        <end position="112"/>
    </location>
</feature>
<keyword evidence="3" id="KW-1185">Reference proteome</keyword>
<name>A0A811KQK8_9BILA</name>
<keyword evidence="1" id="KW-0812">Transmembrane</keyword>
<proteinExistence type="predicted"/>
<dbReference type="Proteomes" id="UP000614601">
    <property type="component" value="Unassembled WGS sequence"/>
</dbReference>
<evidence type="ECO:0000313" key="2">
    <source>
        <dbReference type="EMBL" id="CAD5217591.1"/>
    </source>
</evidence>
<reference evidence="2" key="1">
    <citation type="submission" date="2020-09" db="EMBL/GenBank/DDBJ databases">
        <authorList>
            <person name="Kikuchi T."/>
        </authorList>
    </citation>
    <scope>NUCLEOTIDE SEQUENCE</scope>
    <source>
        <strain evidence="2">SH1</strain>
    </source>
</reference>
<evidence type="ECO:0000256" key="1">
    <source>
        <dbReference type="SAM" id="Phobius"/>
    </source>
</evidence>
<comment type="caution">
    <text evidence="2">The sequence shown here is derived from an EMBL/GenBank/DDBJ whole genome shotgun (WGS) entry which is preliminary data.</text>
</comment>
<dbReference type="Proteomes" id="UP000783686">
    <property type="component" value="Unassembled WGS sequence"/>
</dbReference>
<keyword evidence="1" id="KW-0472">Membrane</keyword>
<dbReference type="AlphaFoldDB" id="A0A811KQK8"/>